<keyword evidence="1" id="KW-0732">Signal</keyword>
<dbReference type="AlphaFoldDB" id="A0A239B0A1"/>
<feature type="signal peptide" evidence="1">
    <location>
        <begin position="1"/>
        <end position="28"/>
    </location>
</feature>
<dbReference type="RefSeq" id="WP_089295146.1">
    <property type="nucleotide sequence ID" value="NZ_BOMU01000050.1"/>
</dbReference>
<accession>A0A239B0A1</accession>
<evidence type="ECO:0000256" key="1">
    <source>
        <dbReference type="SAM" id="SignalP"/>
    </source>
</evidence>
<reference evidence="2 3" key="1">
    <citation type="submission" date="2017-06" db="EMBL/GenBank/DDBJ databases">
        <authorList>
            <person name="Kim H.J."/>
            <person name="Triplett B.A."/>
        </authorList>
    </citation>
    <scope>NUCLEOTIDE SEQUENCE [LARGE SCALE GENOMIC DNA]</scope>
    <source>
        <strain evidence="2 3">DSM 43151</strain>
    </source>
</reference>
<gene>
    <name evidence="2" type="ORF">SAMN06264365_108211</name>
</gene>
<dbReference type="Proteomes" id="UP000198415">
    <property type="component" value="Unassembled WGS sequence"/>
</dbReference>
<protein>
    <submittedName>
        <fullName evidence="2">Uncharacterized protein</fullName>
    </submittedName>
</protein>
<feature type="chain" id="PRO_5038444663" evidence="1">
    <location>
        <begin position="29"/>
        <end position="154"/>
    </location>
</feature>
<evidence type="ECO:0000313" key="2">
    <source>
        <dbReference type="EMBL" id="SNS00668.1"/>
    </source>
</evidence>
<organism evidence="2 3">
    <name type="scientific">Actinoplanes regularis</name>
    <dbReference type="NCBI Taxonomy" id="52697"/>
    <lineage>
        <taxon>Bacteria</taxon>
        <taxon>Bacillati</taxon>
        <taxon>Actinomycetota</taxon>
        <taxon>Actinomycetes</taxon>
        <taxon>Micromonosporales</taxon>
        <taxon>Micromonosporaceae</taxon>
        <taxon>Actinoplanes</taxon>
    </lineage>
</organism>
<name>A0A239B0A1_9ACTN</name>
<sequence>MNARTSLVLAAAAAAFAVAGCSSTSTTAAPTTAAAATPTTAAATAEASATPVASEATSAVKPAAADKGCPVSEATLLKAFRGSDTAKALLPTETLSDIVCYQDYAIARTNPKSDIERPHVVYHFTGGAWKVLDGGTGDYCKTGVPADVRSHLHC</sequence>
<dbReference type="PROSITE" id="PS51257">
    <property type="entry name" value="PROKAR_LIPOPROTEIN"/>
    <property type="match status" value="1"/>
</dbReference>
<keyword evidence="3" id="KW-1185">Reference proteome</keyword>
<proteinExistence type="predicted"/>
<evidence type="ECO:0000313" key="3">
    <source>
        <dbReference type="Proteomes" id="UP000198415"/>
    </source>
</evidence>
<dbReference type="EMBL" id="FZNR01000008">
    <property type="protein sequence ID" value="SNS00668.1"/>
    <property type="molecule type" value="Genomic_DNA"/>
</dbReference>